<dbReference type="OrthoDB" id="5413434at2"/>
<keyword evidence="6" id="KW-0282">Flagellum</keyword>
<comment type="similarity">
    <text evidence="4">Belongs to the FlgA family.</text>
</comment>
<dbReference type="eggNOG" id="COG1261">
    <property type="taxonomic scope" value="Bacteria"/>
</dbReference>
<dbReference type="AlphaFoldDB" id="D6Z728"/>
<sequence length="247" mass="26807">MTTGPGLRLFIAPLLLLLLILAAIPVQARSGGSTITLGESDLQEIFAAIIAKESIWPRDELEISGFSAFPASVTIPAGLLDYQLDNALDPGHLGRQSLQVTLLVNGKAEARVRLNANLQRMGQVVMTARRINRGEVISRDDLVVHRRDIGMLDGSIINDPALVAGMQLRTTLQAGAIVYQNLLEKPPLVRRGDRVTIRASTGRVLVNAPGEVREIGAEGDLVRVRNLMSRREIMARVVNSGLVETEL</sequence>
<comment type="subcellular location">
    <subcellularLocation>
        <location evidence="1 4">Periplasm</location>
    </subcellularLocation>
</comment>
<evidence type="ECO:0000256" key="4">
    <source>
        <dbReference type="RuleBase" id="RU362063"/>
    </source>
</evidence>
<accession>D6Z728</accession>
<comment type="function">
    <text evidence="4">Involved in the assembly process of the P-ring formation. It may associate with FlgF on the rod constituting a structure essential for the P-ring assembly or may act as a modulator protein for the P-ring assembly.</text>
</comment>
<evidence type="ECO:0000313" key="7">
    <source>
        <dbReference type="Proteomes" id="UP000001508"/>
    </source>
</evidence>
<dbReference type="Gene3D" id="2.30.30.760">
    <property type="match status" value="1"/>
</dbReference>
<dbReference type="Pfam" id="PF13144">
    <property type="entry name" value="ChapFlgA"/>
    <property type="match status" value="1"/>
</dbReference>
<dbReference type="Gene3D" id="3.90.1210.10">
    <property type="entry name" value="Antifreeze-like/N-acetylneuraminic acid synthase C-terminal domain"/>
    <property type="match status" value="1"/>
</dbReference>
<keyword evidence="3 4" id="KW-0574">Periplasm</keyword>
<dbReference type="InterPro" id="IPR013974">
    <property type="entry name" value="SAF"/>
</dbReference>
<dbReference type="CDD" id="cd11614">
    <property type="entry name" value="SAF_CpaB_FlgA_like"/>
    <property type="match status" value="1"/>
</dbReference>
<evidence type="ECO:0000256" key="1">
    <source>
        <dbReference type="ARBA" id="ARBA00004418"/>
    </source>
</evidence>
<feature type="domain" description="SAF" evidence="5">
    <location>
        <begin position="122"/>
        <end position="184"/>
    </location>
</feature>
<dbReference type="Proteomes" id="UP000001508">
    <property type="component" value="Chromosome"/>
</dbReference>
<evidence type="ECO:0000256" key="2">
    <source>
        <dbReference type="ARBA" id="ARBA00022729"/>
    </source>
</evidence>
<keyword evidence="7" id="KW-1185">Reference proteome</keyword>
<dbReference type="RefSeq" id="WP_013164529.1">
    <property type="nucleotide sequence ID" value="NC_014216.1"/>
</dbReference>
<evidence type="ECO:0000313" key="6">
    <source>
        <dbReference type="EMBL" id="ADH87015.1"/>
    </source>
</evidence>
<dbReference type="GO" id="GO:0042597">
    <property type="term" value="C:periplasmic space"/>
    <property type="evidence" value="ECO:0007669"/>
    <property type="project" value="UniProtKB-SubCell"/>
</dbReference>
<dbReference type="KEGG" id="dak:DaAHT2_2350"/>
<dbReference type="InterPro" id="IPR017585">
    <property type="entry name" value="SAF_FlgA"/>
</dbReference>
<dbReference type="EMBL" id="CP001940">
    <property type="protein sequence ID" value="ADH87015.1"/>
    <property type="molecule type" value="Genomic_DNA"/>
</dbReference>
<dbReference type="STRING" id="589865.DaAHT2_2350"/>
<protein>
    <recommendedName>
        <fullName evidence="4">Flagella basal body P-ring formation protein FlgA</fullName>
    </recommendedName>
</protein>
<name>D6Z728_DESAT</name>
<evidence type="ECO:0000256" key="3">
    <source>
        <dbReference type="ARBA" id="ARBA00022764"/>
    </source>
</evidence>
<proteinExistence type="inferred from homology"/>
<keyword evidence="6" id="KW-0969">Cilium</keyword>
<dbReference type="InterPro" id="IPR039246">
    <property type="entry name" value="Flagellar_FlgA"/>
</dbReference>
<dbReference type="HOGENOM" id="CLU_070510_3_0_7"/>
<dbReference type="GO" id="GO:0044780">
    <property type="term" value="P:bacterial-type flagellum assembly"/>
    <property type="evidence" value="ECO:0007669"/>
    <property type="project" value="InterPro"/>
</dbReference>
<dbReference type="NCBIfam" id="TIGR03170">
    <property type="entry name" value="flgA_cterm"/>
    <property type="match status" value="1"/>
</dbReference>
<gene>
    <name evidence="6" type="ordered locus">DaAHT2_2350</name>
</gene>
<keyword evidence="6" id="KW-0966">Cell projection</keyword>
<dbReference type="SMART" id="SM00858">
    <property type="entry name" value="SAF"/>
    <property type="match status" value="1"/>
</dbReference>
<organism evidence="6 7">
    <name type="scientific">Desulfurivibrio alkaliphilus (strain DSM 19089 / UNIQEM U267 / AHT2)</name>
    <dbReference type="NCBI Taxonomy" id="589865"/>
    <lineage>
        <taxon>Bacteria</taxon>
        <taxon>Pseudomonadati</taxon>
        <taxon>Thermodesulfobacteriota</taxon>
        <taxon>Desulfobulbia</taxon>
        <taxon>Desulfobulbales</taxon>
        <taxon>Desulfobulbaceae</taxon>
        <taxon>Desulfurivibrio</taxon>
    </lineage>
</organism>
<dbReference type="PANTHER" id="PTHR36307">
    <property type="entry name" value="FLAGELLA BASAL BODY P-RING FORMATION PROTEIN FLGA"/>
    <property type="match status" value="1"/>
</dbReference>
<dbReference type="InParanoid" id="D6Z728"/>
<keyword evidence="2" id="KW-0732">Signal</keyword>
<dbReference type="PANTHER" id="PTHR36307:SF1">
    <property type="entry name" value="FLAGELLA BASAL BODY P-RING FORMATION PROTEIN FLGA"/>
    <property type="match status" value="1"/>
</dbReference>
<reference evidence="7" key="1">
    <citation type="submission" date="2010-02" db="EMBL/GenBank/DDBJ databases">
        <title>Complete sequence of Desulfurivibrio alkaliphilus AHT2.</title>
        <authorList>
            <consortium name="US DOE Joint Genome Institute"/>
            <person name="Pitluck S."/>
            <person name="Chertkov O."/>
            <person name="Detter J.C."/>
            <person name="Han C."/>
            <person name="Tapia R."/>
            <person name="Larimer F."/>
            <person name="Land M."/>
            <person name="Hauser L."/>
            <person name="Kyrpides N."/>
            <person name="Mikhailova N."/>
            <person name="Sorokin D.Y."/>
            <person name="Muyzer G."/>
            <person name="Woyke T."/>
        </authorList>
    </citation>
    <scope>NUCLEOTIDE SEQUENCE [LARGE SCALE GENOMIC DNA]</scope>
    <source>
        <strain evidence="7">DSM 19089 / UNIQEM U267 / AHT2</strain>
    </source>
</reference>
<keyword evidence="4" id="KW-1005">Bacterial flagellum biogenesis</keyword>
<evidence type="ECO:0000259" key="5">
    <source>
        <dbReference type="SMART" id="SM00858"/>
    </source>
</evidence>